<sequence length="171" mass="19625">MRAQVAQPPQHENLRSMLCRLISMDKKPMNILPVPPTATSVGSTMKNGGSGKLSRLSWKLFQETSKPKKKALMEVKNGSNMRTLAMVLRNERELLTQSKEQEDEIATLCLQLKQKDIEVEHFKDLGPRQQWEEIRTLKDVVLFLETQPDRHLQDEISMLMGQIQCLAEELV</sequence>
<evidence type="ECO:0000313" key="2">
    <source>
        <dbReference type="Proteomes" id="UP000479710"/>
    </source>
</evidence>
<dbReference type="PANTHER" id="PTHR35493:SF1">
    <property type="entry name" value="STRUCTURAL MAINTENANCE OF CHROMOSOMES PROTEIN"/>
    <property type="match status" value="1"/>
</dbReference>
<organism evidence="1 2">
    <name type="scientific">Oryza meyeriana var. granulata</name>
    <dbReference type="NCBI Taxonomy" id="110450"/>
    <lineage>
        <taxon>Eukaryota</taxon>
        <taxon>Viridiplantae</taxon>
        <taxon>Streptophyta</taxon>
        <taxon>Embryophyta</taxon>
        <taxon>Tracheophyta</taxon>
        <taxon>Spermatophyta</taxon>
        <taxon>Magnoliopsida</taxon>
        <taxon>Liliopsida</taxon>
        <taxon>Poales</taxon>
        <taxon>Poaceae</taxon>
        <taxon>BOP clade</taxon>
        <taxon>Oryzoideae</taxon>
        <taxon>Oryzeae</taxon>
        <taxon>Oryzinae</taxon>
        <taxon>Oryza</taxon>
        <taxon>Oryza meyeriana</taxon>
    </lineage>
</organism>
<reference evidence="1 2" key="1">
    <citation type="submission" date="2019-11" db="EMBL/GenBank/DDBJ databases">
        <title>Whole genome sequence of Oryza granulata.</title>
        <authorList>
            <person name="Li W."/>
        </authorList>
    </citation>
    <scope>NUCLEOTIDE SEQUENCE [LARGE SCALE GENOMIC DNA]</scope>
    <source>
        <strain evidence="2">cv. Menghai</strain>
        <tissue evidence="1">Leaf</tissue>
    </source>
</reference>
<dbReference type="AlphaFoldDB" id="A0A6G1F635"/>
<proteinExistence type="predicted"/>
<accession>A0A6G1F635</accession>
<comment type="caution">
    <text evidence="1">The sequence shown here is derived from an EMBL/GenBank/DDBJ whole genome shotgun (WGS) entry which is preliminary data.</text>
</comment>
<protein>
    <submittedName>
        <fullName evidence="1">Uncharacterized protein</fullName>
    </submittedName>
</protein>
<name>A0A6G1F635_9ORYZ</name>
<dbReference type="PANTHER" id="PTHR35493">
    <property type="entry name" value="STRUCTURAL MAINTENANCE OF CHROMOSOMES PROTEIN"/>
    <property type="match status" value="1"/>
</dbReference>
<dbReference type="Proteomes" id="UP000479710">
    <property type="component" value="Unassembled WGS sequence"/>
</dbReference>
<keyword evidence="2" id="KW-1185">Reference proteome</keyword>
<gene>
    <name evidence="1" type="ORF">E2562_009548</name>
</gene>
<dbReference type="OrthoDB" id="760436at2759"/>
<evidence type="ECO:0000313" key="1">
    <source>
        <dbReference type="EMBL" id="KAF0932282.1"/>
    </source>
</evidence>
<dbReference type="EMBL" id="SPHZ02000001">
    <property type="protein sequence ID" value="KAF0932282.1"/>
    <property type="molecule type" value="Genomic_DNA"/>
</dbReference>